<dbReference type="NCBIfam" id="TIGR00427">
    <property type="entry name" value="NAAT family transporter"/>
    <property type="match status" value="1"/>
</dbReference>
<evidence type="ECO:0000256" key="3">
    <source>
        <dbReference type="ARBA" id="ARBA00022475"/>
    </source>
</evidence>
<dbReference type="PANTHER" id="PTHR33508:SF1">
    <property type="entry name" value="UPF0056 MEMBRANE PROTEIN YHCE"/>
    <property type="match status" value="1"/>
</dbReference>
<comment type="subcellular location">
    <subcellularLocation>
        <location evidence="1 7">Cell membrane</location>
        <topology evidence="1 7">Multi-pass membrane protein</topology>
    </subcellularLocation>
</comment>
<feature type="transmembrane region" description="Helical" evidence="7">
    <location>
        <begin position="145"/>
        <end position="164"/>
    </location>
</feature>
<evidence type="ECO:0000313" key="9">
    <source>
        <dbReference type="Proteomes" id="UP000403266"/>
    </source>
</evidence>
<feature type="transmembrane region" description="Helical" evidence="7">
    <location>
        <begin position="110"/>
        <end position="130"/>
    </location>
</feature>
<feature type="transmembrane region" description="Helical" evidence="7">
    <location>
        <begin position="43"/>
        <end position="65"/>
    </location>
</feature>
<feature type="transmembrane region" description="Helical" evidence="7">
    <location>
        <begin position="12"/>
        <end position="36"/>
    </location>
</feature>
<protein>
    <recommendedName>
        <fullName evidence="7">UPF0056 membrane protein</fullName>
    </recommendedName>
</protein>
<evidence type="ECO:0000256" key="7">
    <source>
        <dbReference type="RuleBase" id="RU362048"/>
    </source>
</evidence>
<evidence type="ECO:0000256" key="1">
    <source>
        <dbReference type="ARBA" id="ARBA00004651"/>
    </source>
</evidence>
<reference evidence="8 9" key="1">
    <citation type="journal article" date="2019" name="Syst. Appl. Microbiol.">
        <title>Microvirga tunisiensis sp. nov., a root nodule symbiotic bacterium isolated from Lupinus micranthus and L. luteus grown in Northern Tunisia.</title>
        <authorList>
            <person name="Msaddak A."/>
            <person name="Rejili M."/>
            <person name="Duran D."/>
            <person name="Mars M."/>
            <person name="Palacios J.M."/>
            <person name="Ruiz-Argueso T."/>
            <person name="Rey L."/>
            <person name="Imperial J."/>
        </authorList>
    </citation>
    <scope>NUCLEOTIDE SEQUENCE [LARGE SCALE GENOMIC DNA]</scope>
    <source>
        <strain evidence="8 9">Lmie10</strain>
    </source>
</reference>
<dbReference type="OrthoDB" id="21094at2"/>
<evidence type="ECO:0000256" key="5">
    <source>
        <dbReference type="ARBA" id="ARBA00022989"/>
    </source>
</evidence>
<comment type="caution">
    <text evidence="8">The sequence shown here is derived from an EMBL/GenBank/DDBJ whole genome shotgun (WGS) entry which is preliminary data.</text>
</comment>
<feature type="transmembrane region" description="Helical" evidence="7">
    <location>
        <begin position="176"/>
        <end position="197"/>
    </location>
</feature>
<keyword evidence="4 7" id="KW-0812">Transmembrane</keyword>
<dbReference type="Proteomes" id="UP000403266">
    <property type="component" value="Unassembled WGS sequence"/>
</dbReference>
<evidence type="ECO:0000256" key="6">
    <source>
        <dbReference type="ARBA" id="ARBA00023136"/>
    </source>
</evidence>
<comment type="similarity">
    <text evidence="2 7">Belongs to the UPF0056 (MarC) family.</text>
</comment>
<dbReference type="RefSeq" id="WP_152713435.1">
    <property type="nucleotide sequence ID" value="NZ_VOSJ01000082.1"/>
</dbReference>
<name>A0A5N7MK54_9HYPH</name>
<evidence type="ECO:0000256" key="4">
    <source>
        <dbReference type="ARBA" id="ARBA00022692"/>
    </source>
</evidence>
<dbReference type="Pfam" id="PF01914">
    <property type="entry name" value="MarC"/>
    <property type="match status" value="1"/>
</dbReference>
<proteinExistence type="inferred from homology"/>
<dbReference type="InterPro" id="IPR002771">
    <property type="entry name" value="Multi_antbiot-R_MarC"/>
</dbReference>
<feature type="transmembrane region" description="Helical" evidence="7">
    <location>
        <begin position="71"/>
        <end position="89"/>
    </location>
</feature>
<gene>
    <name evidence="8" type="ORF">FS320_19310</name>
</gene>
<dbReference type="EMBL" id="VOSK01000081">
    <property type="protein sequence ID" value="MPR27293.1"/>
    <property type="molecule type" value="Genomic_DNA"/>
</dbReference>
<dbReference type="AlphaFoldDB" id="A0A5N7MK54"/>
<dbReference type="PANTHER" id="PTHR33508">
    <property type="entry name" value="UPF0056 MEMBRANE PROTEIN YHCE"/>
    <property type="match status" value="1"/>
</dbReference>
<sequence>MSQYFTDLITLWVVIDPIGTLPVFLAVTAGMSAVAARRTALRATVAAFFVLLFFIVAGQALLQAMDIDLDAFQIAGSVVLFLFALTMIFGEPKVAVEEKDIETSDVDRSIYPLAIPSIASPGAMLAVVSLTDNTKFSISQQAETVAQMALVLLVTLVLMLLASRIIKVIGDAGASVISRVMGLILASLAVNGIVLGIKQAFNLAP</sequence>
<dbReference type="GO" id="GO:0005886">
    <property type="term" value="C:plasma membrane"/>
    <property type="evidence" value="ECO:0007669"/>
    <property type="project" value="UniProtKB-SubCell"/>
</dbReference>
<keyword evidence="9" id="KW-1185">Reference proteome</keyword>
<organism evidence="8 9">
    <name type="scientific">Microvirga tunisiensis</name>
    <dbReference type="NCBI Taxonomy" id="2108360"/>
    <lineage>
        <taxon>Bacteria</taxon>
        <taxon>Pseudomonadati</taxon>
        <taxon>Pseudomonadota</taxon>
        <taxon>Alphaproteobacteria</taxon>
        <taxon>Hyphomicrobiales</taxon>
        <taxon>Methylobacteriaceae</taxon>
        <taxon>Microvirga</taxon>
    </lineage>
</organism>
<keyword evidence="3" id="KW-1003">Cell membrane</keyword>
<accession>A0A5N7MK54</accession>
<keyword evidence="6 7" id="KW-0472">Membrane</keyword>
<evidence type="ECO:0000256" key="2">
    <source>
        <dbReference type="ARBA" id="ARBA00009784"/>
    </source>
</evidence>
<evidence type="ECO:0000313" key="8">
    <source>
        <dbReference type="EMBL" id="MPR27293.1"/>
    </source>
</evidence>
<keyword evidence="5 7" id="KW-1133">Transmembrane helix</keyword>